<proteinExistence type="predicted"/>
<sequence>MSLPLELTFTNPVCNFFFFHCFTVQLLNHGQGRNDDSWLNLSLAPPQPETHPLDLPLAPSHQETAFPVSQYSEAPPQFLEEPIPSHHNNQDQPSLSSQVPVPRLSLRRQRRDKDPRFAAPRPLNIPEPVRKMLLAIIQGKDQDQGEAAPSRYPDPRALKSVDIDPPYQWATRRRAQVQSLDELLSKGMHLITGQVKCKYCNKVFDMEFNLQSKFLDVAQYIRSNKGDMQGLAPSVWVNPVLPSCQECHLEDCAKPVFHEKKRNINWLFLLLGQMLGCCKRGHLRYFIRHAMGLSYRFASKERSLYVTYMRLCKQLHPSGPFDDDL</sequence>
<protein>
    <submittedName>
        <fullName evidence="1">Uncharacterized protein</fullName>
    </submittedName>
</protein>
<keyword evidence="2" id="KW-1185">Reference proteome</keyword>
<accession>A0ACB9PKI0</accession>
<gene>
    <name evidence="1" type="ORF">L6164_009869</name>
</gene>
<reference evidence="1 2" key="1">
    <citation type="journal article" date="2022" name="DNA Res.">
        <title>Chromosomal-level genome assembly of the orchid tree Bauhinia variegata (Leguminosae; Cercidoideae) supports the allotetraploid origin hypothesis of Bauhinia.</title>
        <authorList>
            <person name="Zhong Y."/>
            <person name="Chen Y."/>
            <person name="Zheng D."/>
            <person name="Pang J."/>
            <person name="Liu Y."/>
            <person name="Luo S."/>
            <person name="Meng S."/>
            <person name="Qian L."/>
            <person name="Wei D."/>
            <person name="Dai S."/>
            <person name="Zhou R."/>
        </authorList>
    </citation>
    <scope>NUCLEOTIDE SEQUENCE [LARGE SCALE GENOMIC DNA]</scope>
    <source>
        <strain evidence="1">BV-YZ2020</strain>
    </source>
</reference>
<dbReference type="EMBL" id="CM039429">
    <property type="protein sequence ID" value="KAI4349257.1"/>
    <property type="molecule type" value="Genomic_DNA"/>
</dbReference>
<organism evidence="1 2">
    <name type="scientific">Bauhinia variegata</name>
    <name type="common">Purple orchid tree</name>
    <name type="synonym">Phanera variegata</name>
    <dbReference type="NCBI Taxonomy" id="167791"/>
    <lineage>
        <taxon>Eukaryota</taxon>
        <taxon>Viridiplantae</taxon>
        <taxon>Streptophyta</taxon>
        <taxon>Embryophyta</taxon>
        <taxon>Tracheophyta</taxon>
        <taxon>Spermatophyta</taxon>
        <taxon>Magnoliopsida</taxon>
        <taxon>eudicotyledons</taxon>
        <taxon>Gunneridae</taxon>
        <taxon>Pentapetalae</taxon>
        <taxon>rosids</taxon>
        <taxon>fabids</taxon>
        <taxon>Fabales</taxon>
        <taxon>Fabaceae</taxon>
        <taxon>Cercidoideae</taxon>
        <taxon>Cercideae</taxon>
        <taxon>Bauhiniinae</taxon>
        <taxon>Bauhinia</taxon>
    </lineage>
</organism>
<comment type="caution">
    <text evidence="1">The sequence shown here is derived from an EMBL/GenBank/DDBJ whole genome shotgun (WGS) entry which is preliminary data.</text>
</comment>
<evidence type="ECO:0000313" key="2">
    <source>
        <dbReference type="Proteomes" id="UP000828941"/>
    </source>
</evidence>
<evidence type="ECO:0000313" key="1">
    <source>
        <dbReference type="EMBL" id="KAI4349257.1"/>
    </source>
</evidence>
<name>A0ACB9PKI0_BAUVA</name>
<dbReference type="Proteomes" id="UP000828941">
    <property type="component" value="Chromosome 4"/>
</dbReference>